<dbReference type="Gene3D" id="3.20.20.140">
    <property type="entry name" value="Metal-dependent hydrolases"/>
    <property type="match status" value="1"/>
</dbReference>
<dbReference type="InterPro" id="IPR032466">
    <property type="entry name" value="Metal_Hydrolase"/>
</dbReference>
<comment type="caution">
    <text evidence="3">The sequence shown here is derived from an EMBL/GenBank/DDBJ whole genome shotgun (WGS) entry which is preliminary data.</text>
</comment>
<dbReference type="GO" id="GO:0016831">
    <property type="term" value="F:carboxy-lyase activity"/>
    <property type="evidence" value="ECO:0007669"/>
    <property type="project" value="InterPro"/>
</dbReference>
<dbReference type="AlphaFoldDB" id="A0A848H456"/>
<keyword evidence="3" id="KW-0378">Hydrolase</keyword>
<organism evidence="3 4">
    <name type="scientific">Ramlibacter agri</name>
    <dbReference type="NCBI Taxonomy" id="2728837"/>
    <lineage>
        <taxon>Bacteria</taxon>
        <taxon>Pseudomonadati</taxon>
        <taxon>Pseudomonadota</taxon>
        <taxon>Betaproteobacteria</taxon>
        <taxon>Burkholderiales</taxon>
        <taxon>Comamonadaceae</taxon>
        <taxon>Ramlibacter</taxon>
    </lineage>
</organism>
<feature type="domain" description="Amidohydrolase-related" evidence="2">
    <location>
        <begin position="66"/>
        <end position="300"/>
    </location>
</feature>
<dbReference type="PANTHER" id="PTHR21240">
    <property type="entry name" value="2-AMINO-3-CARBOXYLMUCONATE-6-SEMIALDEHYDE DECARBOXYLASE"/>
    <property type="match status" value="1"/>
</dbReference>
<dbReference type="Proteomes" id="UP000541185">
    <property type="component" value="Unassembled WGS sequence"/>
</dbReference>
<protein>
    <submittedName>
        <fullName evidence="3">Amidohydrolase</fullName>
    </submittedName>
</protein>
<name>A0A848H456_9BURK</name>
<proteinExistence type="predicted"/>
<sequence length="301" mass="33949">MSRVIDLEISLPKSEADPSIHEITNGRPGNPFPGSLPRPPGYGFENYKHVFRQATNRKPAGEAQHDGGTEQLVKDMDAAGIEAGLLVGARNDQIGAIHKKFPGRFFTLVTIDPNDGMRGVRELERLVREEGAGGIRVSPLYTCIPANDKRYYPLYAKCVELDVPVRIYTSMTYANDRPYDIAHPRHLDDICIHFPELRVIAGLGGWPWINDMVGLLRRHPNLYADTAAHRPKYLAQEGSGWEQFLQFGNTLLQDKIMVGLSRYLFGCSFGELIQEYQSLPIKEKVMEKWLYTNAATFFRLG</sequence>
<accession>A0A848H456</accession>
<evidence type="ECO:0000259" key="2">
    <source>
        <dbReference type="Pfam" id="PF04909"/>
    </source>
</evidence>
<dbReference type="Pfam" id="PF04909">
    <property type="entry name" value="Amidohydro_2"/>
    <property type="match status" value="1"/>
</dbReference>
<dbReference type="InterPro" id="IPR032465">
    <property type="entry name" value="ACMSD"/>
</dbReference>
<gene>
    <name evidence="3" type="ORF">HHL11_12270</name>
</gene>
<reference evidence="3 4" key="1">
    <citation type="submission" date="2020-04" db="EMBL/GenBank/DDBJ databases">
        <title>Ramlibacter sp. G-1-2-2 isolated from soil.</title>
        <authorList>
            <person name="Dahal R.H."/>
        </authorList>
    </citation>
    <scope>NUCLEOTIDE SEQUENCE [LARGE SCALE GENOMIC DNA]</scope>
    <source>
        <strain evidence="3 4">G-1-2-2</strain>
    </source>
</reference>
<dbReference type="InterPro" id="IPR006680">
    <property type="entry name" value="Amidohydro-rel"/>
</dbReference>
<dbReference type="PANTHER" id="PTHR21240:SF19">
    <property type="entry name" value="CATALYTIC_ HYDROLASE"/>
    <property type="match status" value="1"/>
</dbReference>
<keyword evidence="1" id="KW-0456">Lyase</keyword>
<evidence type="ECO:0000256" key="1">
    <source>
        <dbReference type="ARBA" id="ARBA00023239"/>
    </source>
</evidence>
<evidence type="ECO:0000313" key="4">
    <source>
        <dbReference type="Proteomes" id="UP000541185"/>
    </source>
</evidence>
<dbReference type="SUPFAM" id="SSF51556">
    <property type="entry name" value="Metallo-dependent hydrolases"/>
    <property type="match status" value="1"/>
</dbReference>
<evidence type="ECO:0000313" key="3">
    <source>
        <dbReference type="EMBL" id="NML44532.1"/>
    </source>
</evidence>
<dbReference type="EMBL" id="JABBFX010000001">
    <property type="protein sequence ID" value="NML44532.1"/>
    <property type="molecule type" value="Genomic_DNA"/>
</dbReference>
<dbReference type="RefSeq" id="WP_169418654.1">
    <property type="nucleotide sequence ID" value="NZ_JABBFX010000001.1"/>
</dbReference>
<keyword evidence="4" id="KW-1185">Reference proteome</keyword>
<dbReference type="GO" id="GO:0016787">
    <property type="term" value="F:hydrolase activity"/>
    <property type="evidence" value="ECO:0007669"/>
    <property type="project" value="UniProtKB-KW"/>
</dbReference>